<proteinExistence type="predicted"/>
<dbReference type="AlphaFoldDB" id="A0AAV4N6S6"/>
<reference evidence="2 3" key="1">
    <citation type="submission" date="2021-06" db="EMBL/GenBank/DDBJ databases">
        <title>Caerostris extrusa draft genome.</title>
        <authorList>
            <person name="Kono N."/>
            <person name="Arakawa K."/>
        </authorList>
    </citation>
    <scope>NUCLEOTIDE SEQUENCE [LARGE SCALE GENOMIC DNA]</scope>
</reference>
<keyword evidence="3" id="KW-1185">Reference proteome</keyword>
<protein>
    <submittedName>
        <fullName evidence="2">Uncharacterized protein</fullName>
    </submittedName>
</protein>
<comment type="caution">
    <text evidence="2">The sequence shown here is derived from an EMBL/GenBank/DDBJ whole genome shotgun (WGS) entry which is preliminary data.</text>
</comment>
<sequence>MELTPDYEQVIPETQKVPEVVTDTDPDPELNTDSKETVPIAGVPYTIIQVPFYNYGKTTYGITTVF</sequence>
<evidence type="ECO:0000313" key="3">
    <source>
        <dbReference type="Proteomes" id="UP001054945"/>
    </source>
</evidence>
<evidence type="ECO:0000256" key="1">
    <source>
        <dbReference type="SAM" id="MobiDB-lite"/>
    </source>
</evidence>
<feature type="region of interest" description="Disordered" evidence="1">
    <location>
        <begin position="1"/>
        <end position="35"/>
    </location>
</feature>
<name>A0AAV4N6S6_CAEEX</name>
<evidence type="ECO:0000313" key="2">
    <source>
        <dbReference type="EMBL" id="GIX79701.1"/>
    </source>
</evidence>
<gene>
    <name evidence="2" type="ORF">CEXT_235731</name>
</gene>
<dbReference type="EMBL" id="BPLR01002965">
    <property type="protein sequence ID" value="GIX79701.1"/>
    <property type="molecule type" value="Genomic_DNA"/>
</dbReference>
<dbReference type="Proteomes" id="UP001054945">
    <property type="component" value="Unassembled WGS sequence"/>
</dbReference>
<organism evidence="2 3">
    <name type="scientific">Caerostris extrusa</name>
    <name type="common">Bark spider</name>
    <name type="synonym">Caerostris bankana</name>
    <dbReference type="NCBI Taxonomy" id="172846"/>
    <lineage>
        <taxon>Eukaryota</taxon>
        <taxon>Metazoa</taxon>
        <taxon>Ecdysozoa</taxon>
        <taxon>Arthropoda</taxon>
        <taxon>Chelicerata</taxon>
        <taxon>Arachnida</taxon>
        <taxon>Araneae</taxon>
        <taxon>Araneomorphae</taxon>
        <taxon>Entelegynae</taxon>
        <taxon>Araneoidea</taxon>
        <taxon>Araneidae</taxon>
        <taxon>Caerostris</taxon>
    </lineage>
</organism>
<accession>A0AAV4N6S6</accession>